<name>A0A0F9CWY6_9ZZZZ</name>
<organism evidence="1">
    <name type="scientific">marine sediment metagenome</name>
    <dbReference type="NCBI Taxonomy" id="412755"/>
    <lineage>
        <taxon>unclassified sequences</taxon>
        <taxon>metagenomes</taxon>
        <taxon>ecological metagenomes</taxon>
    </lineage>
</organism>
<reference evidence="1" key="1">
    <citation type="journal article" date="2015" name="Nature">
        <title>Complex archaea that bridge the gap between prokaryotes and eukaryotes.</title>
        <authorList>
            <person name="Spang A."/>
            <person name="Saw J.H."/>
            <person name="Jorgensen S.L."/>
            <person name="Zaremba-Niedzwiedzka K."/>
            <person name="Martijn J."/>
            <person name="Lind A.E."/>
            <person name="van Eijk R."/>
            <person name="Schleper C."/>
            <person name="Guy L."/>
            <person name="Ettema T.J."/>
        </authorList>
    </citation>
    <scope>NUCLEOTIDE SEQUENCE</scope>
</reference>
<comment type="caution">
    <text evidence="1">The sequence shown here is derived from an EMBL/GenBank/DDBJ whole genome shotgun (WGS) entry which is preliminary data.</text>
</comment>
<accession>A0A0F9CWY6</accession>
<evidence type="ECO:0000313" key="1">
    <source>
        <dbReference type="EMBL" id="KKL46001.1"/>
    </source>
</evidence>
<dbReference type="AlphaFoldDB" id="A0A0F9CWY6"/>
<protein>
    <submittedName>
        <fullName evidence="1">Uncharacterized protein</fullName>
    </submittedName>
</protein>
<proteinExistence type="predicted"/>
<sequence>MPSETSVKAGPPPFVGKAKLVKGKCSRHPRYEGSNAPKTPCEACWRIYLRKMFGNKVRPLDEALVIDAADPQELNRFVDDLVRARDSNRRSGGGYAAFFHTKDGVVVQFNCQVPISELAGGKHDV</sequence>
<dbReference type="EMBL" id="LAZR01034192">
    <property type="protein sequence ID" value="KKL46001.1"/>
    <property type="molecule type" value="Genomic_DNA"/>
</dbReference>
<gene>
    <name evidence="1" type="ORF">LCGC14_2350010</name>
</gene>